<dbReference type="VEuPathDB" id="TriTrypDB:BCY84_15271"/>
<feature type="compositionally biased region" description="Basic and acidic residues" evidence="1">
    <location>
        <begin position="276"/>
        <end position="288"/>
    </location>
</feature>
<evidence type="ECO:0000313" key="3">
    <source>
        <dbReference type="Proteomes" id="UP000583944"/>
    </source>
</evidence>
<dbReference type="AlphaFoldDB" id="A0A7J6YGK2"/>
<name>A0A7J6YGK2_TRYCR</name>
<feature type="region of interest" description="Disordered" evidence="1">
    <location>
        <begin position="271"/>
        <end position="295"/>
    </location>
</feature>
<proteinExistence type="predicted"/>
<reference evidence="2 3" key="1">
    <citation type="journal article" date="2019" name="Genome Biol. Evol.">
        <title>Nanopore Sequencing Significantly Improves Genome Assembly of the Protozoan Parasite Trypanosoma cruzi.</title>
        <authorList>
            <person name="Diaz-Viraque F."/>
            <person name="Pita S."/>
            <person name="Greif G."/>
            <person name="de Souza R.C.M."/>
            <person name="Iraola G."/>
            <person name="Robello C."/>
        </authorList>
    </citation>
    <scope>NUCLEOTIDE SEQUENCE [LARGE SCALE GENOMIC DNA]</scope>
    <source>
        <strain evidence="2 3">Berenice</strain>
    </source>
</reference>
<dbReference type="VEuPathDB" id="TriTrypDB:ECC02_001774"/>
<accession>A0A7J6YGK2</accession>
<protein>
    <submittedName>
        <fullName evidence="2">Uncharacterized protein</fullName>
    </submittedName>
</protein>
<evidence type="ECO:0000256" key="1">
    <source>
        <dbReference type="SAM" id="MobiDB-lite"/>
    </source>
</evidence>
<organism evidence="2 3">
    <name type="scientific">Trypanosoma cruzi</name>
    <dbReference type="NCBI Taxonomy" id="5693"/>
    <lineage>
        <taxon>Eukaryota</taxon>
        <taxon>Discoba</taxon>
        <taxon>Euglenozoa</taxon>
        <taxon>Kinetoplastea</taxon>
        <taxon>Metakinetoplastina</taxon>
        <taxon>Trypanosomatida</taxon>
        <taxon>Trypanosomatidae</taxon>
        <taxon>Trypanosoma</taxon>
        <taxon>Schizotrypanum</taxon>
    </lineage>
</organism>
<feature type="region of interest" description="Disordered" evidence="1">
    <location>
        <begin position="310"/>
        <end position="350"/>
    </location>
</feature>
<comment type="caution">
    <text evidence="2">The sequence shown here is derived from an EMBL/GenBank/DDBJ whole genome shotgun (WGS) entry which is preliminary data.</text>
</comment>
<dbReference type="EMBL" id="JABDHM010000008">
    <property type="protein sequence ID" value="KAF5225228.1"/>
    <property type="molecule type" value="Genomic_DNA"/>
</dbReference>
<sequence>MQNDLAQILKSIDWESIRGENETAPSGAPSMSPTVLNDGPLPHAEGNVSGNVEGVREGSSMTSTGISVQQQQIPTMPMGPTGGTYYINTPSYQAIGMPSAPARGQVQTQPMIIAQSGGQMVYMQMPYFQHTAYQHNPSPQQIYSTPQNPYYHPQFVQLPVEGQMMTQMPQIPQQQQYFQPSALHTIGVPATAFQQQQQQQQKQQQQQQQQQQQEVVDNQGGFVCLLPGSQLAQGTPFYYYGVRPTSHYVTTQAKDNFFDLPPYNNFLWQKNSQPADRSELAGKREGKGRSPRVPTCPVCGQSNFASESAFRSHMRRKHEDTGSALATEISMETSKNVTPAAAADEKDNAG</sequence>
<evidence type="ECO:0000313" key="2">
    <source>
        <dbReference type="EMBL" id="KAF5225228.1"/>
    </source>
</evidence>
<gene>
    <name evidence="2" type="ORF">ECC02_001774</name>
</gene>
<dbReference type="Proteomes" id="UP000583944">
    <property type="component" value="Unassembled WGS sequence"/>
</dbReference>